<sequence>MNERAIRIVHTILFVLLFIIGIVSVGVSGFLVGEYNKNGYPKIHTAAFRDRLRITLTASVWTVVWTLFLGIGFQVAGHKPLFGILTHLVPIAIAFILFIIGAGSLTGLLEKIDCGKVGDDVARCTLNKSAMGVAWAETIVLFVTLVFIIAIAFKARAWGGVHRNSLYVD</sequence>
<organism evidence="2 3">
    <name type="scientific">Vanrija albida</name>
    <dbReference type="NCBI Taxonomy" id="181172"/>
    <lineage>
        <taxon>Eukaryota</taxon>
        <taxon>Fungi</taxon>
        <taxon>Dikarya</taxon>
        <taxon>Basidiomycota</taxon>
        <taxon>Agaricomycotina</taxon>
        <taxon>Tremellomycetes</taxon>
        <taxon>Trichosporonales</taxon>
        <taxon>Trichosporonaceae</taxon>
        <taxon>Vanrija</taxon>
    </lineage>
</organism>
<protein>
    <recommendedName>
        <fullName evidence="4">MARVEL domain-containing protein</fullName>
    </recommendedName>
</protein>
<feature type="transmembrane region" description="Helical" evidence="1">
    <location>
        <begin position="88"/>
        <end position="109"/>
    </location>
</feature>
<keyword evidence="1" id="KW-0472">Membrane</keyword>
<feature type="transmembrane region" description="Helical" evidence="1">
    <location>
        <begin position="12"/>
        <end position="32"/>
    </location>
</feature>
<feature type="transmembrane region" description="Helical" evidence="1">
    <location>
        <begin position="129"/>
        <end position="153"/>
    </location>
</feature>
<dbReference type="RefSeq" id="XP_069205942.1">
    <property type="nucleotide sequence ID" value="XM_069356101.1"/>
</dbReference>
<keyword evidence="1" id="KW-1133">Transmembrane helix</keyword>
<gene>
    <name evidence="2" type="ORF">Q8F55_007681</name>
</gene>
<evidence type="ECO:0008006" key="4">
    <source>
        <dbReference type="Google" id="ProtNLM"/>
    </source>
</evidence>
<dbReference type="EMBL" id="JBBXJM010000006">
    <property type="protein sequence ID" value="KAL1405998.1"/>
    <property type="molecule type" value="Genomic_DNA"/>
</dbReference>
<accession>A0ABR3PU86</accession>
<name>A0ABR3PU86_9TREE</name>
<feature type="transmembrane region" description="Helical" evidence="1">
    <location>
        <begin position="52"/>
        <end position="76"/>
    </location>
</feature>
<comment type="caution">
    <text evidence="2">The sequence shown here is derived from an EMBL/GenBank/DDBJ whole genome shotgun (WGS) entry which is preliminary data.</text>
</comment>
<evidence type="ECO:0000313" key="2">
    <source>
        <dbReference type="EMBL" id="KAL1405998.1"/>
    </source>
</evidence>
<proteinExistence type="predicted"/>
<evidence type="ECO:0000256" key="1">
    <source>
        <dbReference type="SAM" id="Phobius"/>
    </source>
</evidence>
<dbReference type="GeneID" id="95988724"/>
<evidence type="ECO:0000313" key="3">
    <source>
        <dbReference type="Proteomes" id="UP001565368"/>
    </source>
</evidence>
<dbReference type="Proteomes" id="UP001565368">
    <property type="component" value="Unassembled WGS sequence"/>
</dbReference>
<keyword evidence="1" id="KW-0812">Transmembrane</keyword>
<keyword evidence="3" id="KW-1185">Reference proteome</keyword>
<reference evidence="2 3" key="1">
    <citation type="submission" date="2023-08" db="EMBL/GenBank/DDBJ databases">
        <title>Annotated Genome Sequence of Vanrija albida AlHP1.</title>
        <authorList>
            <person name="Herzog R."/>
        </authorList>
    </citation>
    <scope>NUCLEOTIDE SEQUENCE [LARGE SCALE GENOMIC DNA]</scope>
    <source>
        <strain evidence="2 3">AlHP1</strain>
    </source>
</reference>